<sequence>MKHYVILHRQSASNTTVIGVFHEPSEPISLVRVAAVAECTNPECYEEKVAAGKEVFRATYGIEGECFLVEKIPSRLYVPFEGATAPAPKSPAKLRVWLSEALEGLLGKDWELVDAMTERDHIVREAEGSPFLGKFPGPNLFFSLHLRMTEAARALLNVTDDDRARVRASLKDQG</sequence>
<name>A0A0F9UJ53_9ZZZZ</name>
<evidence type="ECO:0000313" key="1">
    <source>
        <dbReference type="EMBL" id="KKN87372.1"/>
    </source>
</evidence>
<proteinExistence type="predicted"/>
<comment type="caution">
    <text evidence="1">The sequence shown here is derived from an EMBL/GenBank/DDBJ whole genome shotgun (WGS) entry which is preliminary data.</text>
</comment>
<dbReference type="EMBL" id="LAZR01000138">
    <property type="protein sequence ID" value="KKN87372.1"/>
    <property type="molecule type" value="Genomic_DNA"/>
</dbReference>
<reference evidence="1" key="1">
    <citation type="journal article" date="2015" name="Nature">
        <title>Complex archaea that bridge the gap between prokaryotes and eukaryotes.</title>
        <authorList>
            <person name="Spang A."/>
            <person name="Saw J.H."/>
            <person name="Jorgensen S.L."/>
            <person name="Zaremba-Niedzwiedzka K."/>
            <person name="Martijn J."/>
            <person name="Lind A.E."/>
            <person name="van Eijk R."/>
            <person name="Schleper C."/>
            <person name="Guy L."/>
            <person name="Ettema T.J."/>
        </authorList>
    </citation>
    <scope>NUCLEOTIDE SEQUENCE</scope>
</reference>
<accession>A0A0F9UJ53</accession>
<organism evidence="1">
    <name type="scientific">marine sediment metagenome</name>
    <dbReference type="NCBI Taxonomy" id="412755"/>
    <lineage>
        <taxon>unclassified sequences</taxon>
        <taxon>metagenomes</taxon>
        <taxon>ecological metagenomes</taxon>
    </lineage>
</organism>
<gene>
    <name evidence="1" type="ORF">LCGC14_0258270</name>
</gene>
<protein>
    <submittedName>
        <fullName evidence="1">Uncharacterized protein</fullName>
    </submittedName>
</protein>
<dbReference type="AlphaFoldDB" id="A0A0F9UJ53"/>